<dbReference type="InterPro" id="IPR039859">
    <property type="entry name" value="PFA4/ZDH16/20/ERF2-like"/>
</dbReference>
<keyword evidence="2 10" id="KW-0808">Transferase</keyword>
<dbReference type="Proteomes" id="UP000232688">
    <property type="component" value="Unassembled WGS sequence"/>
</dbReference>
<evidence type="ECO:0000313" key="14">
    <source>
        <dbReference type="EMBL" id="PKK80369.1"/>
    </source>
</evidence>
<comment type="similarity">
    <text evidence="10">Belongs to the DHHC palmitoyltransferase family.</text>
</comment>
<evidence type="ECO:0000256" key="3">
    <source>
        <dbReference type="ARBA" id="ARBA00022692"/>
    </source>
</evidence>
<dbReference type="OrthoDB" id="331948at2759"/>
<evidence type="ECO:0000313" key="13">
    <source>
        <dbReference type="EMBL" id="PKC74749.1"/>
    </source>
</evidence>
<evidence type="ECO:0000256" key="6">
    <source>
        <dbReference type="ARBA" id="ARBA00023139"/>
    </source>
</evidence>
<dbReference type="Pfam" id="PF01529">
    <property type="entry name" value="DHHC"/>
    <property type="match status" value="1"/>
</dbReference>
<feature type="transmembrane region" description="Helical" evidence="10">
    <location>
        <begin position="136"/>
        <end position="156"/>
    </location>
</feature>
<dbReference type="VEuPathDB" id="FungiDB:FUN_018030"/>
<proteinExistence type="inferred from homology"/>
<comment type="catalytic activity">
    <reaction evidence="9 10">
        <text>L-cysteinyl-[protein] + hexadecanoyl-CoA = S-hexadecanoyl-L-cysteinyl-[protein] + CoA</text>
        <dbReference type="Rhea" id="RHEA:36683"/>
        <dbReference type="Rhea" id="RHEA-COMP:10131"/>
        <dbReference type="Rhea" id="RHEA-COMP:11032"/>
        <dbReference type="ChEBI" id="CHEBI:29950"/>
        <dbReference type="ChEBI" id="CHEBI:57287"/>
        <dbReference type="ChEBI" id="CHEBI:57379"/>
        <dbReference type="ChEBI" id="CHEBI:74151"/>
        <dbReference type="EC" id="2.3.1.225"/>
    </reaction>
</comment>
<evidence type="ECO:0000256" key="7">
    <source>
        <dbReference type="ARBA" id="ARBA00023288"/>
    </source>
</evidence>
<dbReference type="Proteomes" id="UP000232722">
    <property type="component" value="Unassembled WGS sequence"/>
</dbReference>
<evidence type="ECO:0000313" key="16">
    <source>
        <dbReference type="Proteomes" id="UP000232722"/>
    </source>
</evidence>
<evidence type="ECO:0000313" key="12">
    <source>
        <dbReference type="EMBL" id="PKC09240.1"/>
    </source>
</evidence>
<accession>A0A2I1EGK5</accession>
<dbReference type="PROSITE" id="PS50216">
    <property type="entry name" value="DHHC"/>
    <property type="match status" value="1"/>
</dbReference>
<dbReference type="EMBL" id="LLXH01000042">
    <property type="protein sequence ID" value="PKC74749.1"/>
    <property type="molecule type" value="Genomic_DNA"/>
</dbReference>
<evidence type="ECO:0000259" key="11">
    <source>
        <dbReference type="Pfam" id="PF01529"/>
    </source>
</evidence>
<evidence type="ECO:0000256" key="4">
    <source>
        <dbReference type="ARBA" id="ARBA00022989"/>
    </source>
</evidence>
<feature type="transmembrane region" description="Helical" evidence="10">
    <location>
        <begin position="39"/>
        <end position="58"/>
    </location>
</feature>
<keyword evidence="6" id="KW-0564">Palmitate</keyword>
<reference evidence="13 15" key="4">
    <citation type="submission" date="2017-10" db="EMBL/GenBank/DDBJ databases">
        <title>Genome analyses suggest a sexual origin of heterokaryosis in a supposedly ancient asexual fungus.</title>
        <authorList>
            <person name="Corradi N."/>
            <person name="Sedzielewska K."/>
            <person name="Noel J."/>
            <person name="Charron P."/>
            <person name="Farinelli L."/>
            <person name="Marton T."/>
            <person name="Kruger M."/>
            <person name="Pelin A."/>
            <person name="Brachmann A."/>
            <person name="Corradi N."/>
        </authorList>
    </citation>
    <scope>NUCLEOTIDE SEQUENCE [LARGE SCALE GENOMIC DNA]</scope>
    <source>
        <strain evidence="13 15">A1</strain>
    </source>
</reference>
<comment type="domain">
    <text evidence="10">The DHHC domain is required for palmitoyltransferase activity.</text>
</comment>
<dbReference type="PANTHER" id="PTHR12246">
    <property type="entry name" value="PALMITOYLTRANSFERASE ZDHHC16"/>
    <property type="match status" value="1"/>
</dbReference>
<reference evidence="15 17" key="3">
    <citation type="submission" date="2017-10" db="EMBL/GenBank/DDBJ databases">
        <title>Extensive intraspecific genome diversity in a model arbuscular mycorrhizal fungus.</title>
        <authorList>
            <person name="Chen E.C.H."/>
            <person name="Morin E."/>
            <person name="Baudet D."/>
            <person name="Noel J."/>
            <person name="Ndikumana S."/>
            <person name="Charron P."/>
            <person name="St-Onge C."/>
            <person name="Giorgi J."/>
            <person name="Grigoriev I.V."/>
            <person name="Roux C."/>
            <person name="Martin F.M."/>
            <person name="Corradi N."/>
        </authorList>
    </citation>
    <scope>NUCLEOTIDE SEQUENCE [LARGE SCALE GENOMIC DNA]</scope>
    <source>
        <strain evidence="13 15">A1</strain>
        <strain evidence="14 17">C2</strain>
    </source>
</reference>
<reference evidence="12 16" key="2">
    <citation type="submission" date="2017-09" db="EMBL/GenBank/DDBJ databases">
        <title>Extensive intraspecific genome diversity in a model arbuscular mycorrhizal fungus.</title>
        <authorList>
            <person name="Chen E.C."/>
            <person name="Morin E."/>
            <person name="Beaudet D."/>
            <person name="Noel J."/>
            <person name="Ndikumana S."/>
            <person name="Charron P."/>
            <person name="St-Onge C."/>
            <person name="Giorgi J."/>
            <person name="Grigoriev I.V."/>
            <person name="Roux C."/>
            <person name="Martin F.M."/>
            <person name="Corradi N."/>
        </authorList>
    </citation>
    <scope>NUCLEOTIDE SEQUENCE [LARGE SCALE GENOMIC DNA]</scope>
    <source>
        <strain evidence="12 16">A5</strain>
    </source>
</reference>
<dbReference type="GO" id="GO:0016020">
    <property type="term" value="C:membrane"/>
    <property type="evidence" value="ECO:0007669"/>
    <property type="project" value="UniProtKB-SubCell"/>
</dbReference>
<feature type="domain" description="Palmitoyltransferase DHHC" evidence="11">
    <location>
        <begin position="89"/>
        <end position="217"/>
    </location>
</feature>
<dbReference type="VEuPathDB" id="FungiDB:RhiirFUN_019446"/>
<comment type="caution">
    <text evidence="12">The sequence shown here is derived from an EMBL/GenBank/DDBJ whole genome shotgun (WGS) entry which is preliminary data.</text>
</comment>
<evidence type="ECO:0000313" key="15">
    <source>
        <dbReference type="Proteomes" id="UP000232688"/>
    </source>
</evidence>
<dbReference type="EMBL" id="LLXL01000016">
    <property type="protein sequence ID" value="PKK80369.1"/>
    <property type="molecule type" value="Genomic_DNA"/>
</dbReference>
<evidence type="ECO:0000256" key="9">
    <source>
        <dbReference type="ARBA" id="ARBA00048048"/>
    </source>
</evidence>
<dbReference type="InterPro" id="IPR001594">
    <property type="entry name" value="Palmitoyltrfase_DHHC"/>
</dbReference>
<keyword evidence="3 10" id="KW-0812">Transmembrane</keyword>
<dbReference type="VEuPathDB" id="FungiDB:RhiirA1_334627"/>
<sequence length="288" mass="33576">MIDSGRLFIIGVTLLISFLAYTSQIFVFWDFLGGLNIECLKILIPFNISVILIFWNYYLTCTTDPGRVPADWYPKENQENIELKRSTRAPRYCKTCSAYKPPRSHHCSTCRRCVLKMDHHCPWTNNCVGHYNYGHFIRFVFWVDVACTYHLILLIKRTAKMVQDISYYRYEPTTLEMIFIILNYAAVIPVLLSVGILSLYHFYCMLFNTTTIENWEKDKVSTMVRKGKIKQVIFPYDIGVYKNIRSVLGYNPLLWCLPQQMDGTGLSYPIAKDSGNNEDNDLDLDFIV</sequence>
<keyword evidence="8 10" id="KW-0012">Acyltransferase</keyword>
<keyword evidence="4 10" id="KW-1133">Transmembrane helix</keyword>
<evidence type="ECO:0000256" key="1">
    <source>
        <dbReference type="ARBA" id="ARBA00004141"/>
    </source>
</evidence>
<organism evidence="12 16">
    <name type="scientific">Rhizophagus irregularis</name>
    <dbReference type="NCBI Taxonomy" id="588596"/>
    <lineage>
        <taxon>Eukaryota</taxon>
        <taxon>Fungi</taxon>
        <taxon>Fungi incertae sedis</taxon>
        <taxon>Mucoromycota</taxon>
        <taxon>Glomeromycotina</taxon>
        <taxon>Glomeromycetes</taxon>
        <taxon>Glomerales</taxon>
        <taxon>Glomeraceae</taxon>
        <taxon>Rhizophagus</taxon>
    </lineage>
</organism>
<feature type="transmembrane region" description="Helical" evidence="10">
    <location>
        <begin position="177"/>
        <end position="203"/>
    </location>
</feature>
<evidence type="ECO:0000256" key="8">
    <source>
        <dbReference type="ARBA" id="ARBA00023315"/>
    </source>
</evidence>
<feature type="transmembrane region" description="Helical" evidence="10">
    <location>
        <begin position="6"/>
        <end position="32"/>
    </location>
</feature>
<gene>
    <name evidence="13" type="ORF">RhiirA1_334627</name>
    <name evidence="12" type="ORF">RhiirA5_474809</name>
    <name evidence="14" type="ORF">RhiirC2_649961</name>
</gene>
<evidence type="ECO:0000256" key="10">
    <source>
        <dbReference type="RuleBase" id="RU079119"/>
    </source>
</evidence>
<dbReference type="AlphaFoldDB" id="A0A2I1EGK5"/>
<comment type="subcellular location">
    <subcellularLocation>
        <location evidence="1">Membrane</location>
        <topology evidence="1">Multi-pass membrane protein</topology>
    </subcellularLocation>
</comment>
<keyword evidence="5 10" id="KW-0472">Membrane</keyword>
<dbReference type="EC" id="2.3.1.225" evidence="10"/>
<evidence type="ECO:0000256" key="2">
    <source>
        <dbReference type="ARBA" id="ARBA00022679"/>
    </source>
</evidence>
<dbReference type="GO" id="GO:0019706">
    <property type="term" value="F:protein-cysteine S-palmitoyltransferase activity"/>
    <property type="evidence" value="ECO:0007669"/>
    <property type="project" value="UniProtKB-EC"/>
</dbReference>
<keyword evidence="7" id="KW-0449">Lipoprotein</keyword>
<protein>
    <recommendedName>
        <fullName evidence="10">Palmitoyltransferase</fullName>
        <ecNumber evidence="10">2.3.1.225</ecNumber>
    </recommendedName>
</protein>
<dbReference type="Proteomes" id="UP000233469">
    <property type="component" value="Unassembled WGS sequence"/>
</dbReference>
<dbReference type="EMBL" id="LLXJ01000476">
    <property type="protein sequence ID" value="PKC09240.1"/>
    <property type="molecule type" value="Genomic_DNA"/>
</dbReference>
<evidence type="ECO:0000313" key="17">
    <source>
        <dbReference type="Proteomes" id="UP000233469"/>
    </source>
</evidence>
<reference evidence="16 17" key="1">
    <citation type="submission" date="2016-04" db="EMBL/GenBank/DDBJ databases">
        <title>Genome analyses suggest a sexual origin of heterokaryosis in a supposedly ancient asexual fungus.</title>
        <authorList>
            <person name="Ropars J."/>
            <person name="Sedzielewska K."/>
            <person name="Noel J."/>
            <person name="Charron P."/>
            <person name="Farinelli L."/>
            <person name="Marton T."/>
            <person name="Kruger M."/>
            <person name="Pelin A."/>
            <person name="Brachmann A."/>
            <person name="Corradi N."/>
        </authorList>
    </citation>
    <scope>NUCLEOTIDE SEQUENCE [LARGE SCALE GENOMIC DNA]</scope>
    <source>
        <strain evidence="12 16">A5</strain>
        <strain evidence="14 17">C2</strain>
    </source>
</reference>
<name>A0A2I1EGK5_9GLOM</name>
<evidence type="ECO:0000256" key="5">
    <source>
        <dbReference type="ARBA" id="ARBA00023136"/>
    </source>
</evidence>